<dbReference type="PROSITE" id="PS51352">
    <property type="entry name" value="THIOREDOXIN_2"/>
    <property type="match status" value="1"/>
</dbReference>
<evidence type="ECO:0000313" key="4">
    <source>
        <dbReference type="Ensembl" id="ENSEBUP00000023666.1"/>
    </source>
</evidence>
<keyword evidence="2" id="KW-0676">Redox-active center</keyword>
<accession>A0A8C4R129</accession>
<evidence type="ECO:0000256" key="2">
    <source>
        <dbReference type="ARBA" id="ARBA00023284"/>
    </source>
</evidence>
<dbReference type="AlphaFoldDB" id="A0A8C4R129"/>
<proteinExistence type="predicted"/>
<reference evidence="4" key="1">
    <citation type="submission" date="2025-08" db="UniProtKB">
        <authorList>
            <consortium name="Ensembl"/>
        </authorList>
    </citation>
    <scope>IDENTIFICATION</scope>
</reference>
<keyword evidence="1" id="KW-1015">Disulfide bond</keyword>
<dbReference type="GeneTree" id="ENSGT00940000163988"/>
<evidence type="ECO:0000313" key="5">
    <source>
        <dbReference type="Proteomes" id="UP000694388"/>
    </source>
</evidence>
<evidence type="ECO:0000259" key="3">
    <source>
        <dbReference type="PROSITE" id="PS51352"/>
    </source>
</evidence>
<dbReference type="InterPro" id="IPR013766">
    <property type="entry name" value="Thioredoxin_domain"/>
</dbReference>
<dbReference type="PRINTS" id="PR00421">
    <property type="entry name" value="THIOREDOXIN"/>
</dbReference>
<dbReference type="OMA" id="YAKLRTC"/>
<dbReference type="Gene3D" id="3.40.30.10">
    <property type="entry name" value="Glutaredoxin"/>
    <property type="match status" value="2"/>
</dbReference>
<dbReference type="SUPFAM" id="SSF52833">
    <property type="entry name" value="Thioredoxin-like"/>
    <property type="match status" value="2"/>
</dbReference>
<sequence length="145" mass="16833">MCTPRIGWKTLVKKYHDVIFGAVDVDDLPEVAEECGVQCMPTFLFYKNKEKAQFDKLLAESGEKLVVFKFTAKWCGPCKMIQPFFEELASEHRDVIFCIVDVDDCSDICEISSLPTFMFFKNRNEVDRFFGASKQKLKEHVERLK</sequence>
<dbReference type="PANTHER" id="PTHR46115">
    <property type="entry name" value="THIOREDOXIN-LIKE PROTEIN 1"/>
    <property type="match status" value="1"/>
</dbReference>
<protein>
    <recommendedName>
        <fullName evidence="3">Thioredoxin domain-containing protein</fullName>
    </recommendedName>
</protein>
<evidence type="ECO:0000256" key="1">
    <source>
        <dbReference type="ARBA" id="ARBA00023157"/>
    </source>
</evidence>
<dbReference type="Proteomes" id="UP000694388">
    <property type="component" value="Unplaced"/>
</dbReference>
<keyword evidence="5" id="KW-1185">Reference proteome</keyword>
<organism evidence="4 5">
    <name type="scientific">Eptatretus burgeri</name>
    <name type="common">Inshore hagfish</name>
    <dbReference type="NCBI Taxonomy" id="7764"/>
    <lineage>
        <taxon>Eukaryota</taxon>
        <taxon>Metazoa</taxon>
        <taxon>Chordata</taxon>
        <taxon>Craniata</taxon>
        <taxon>Vertebrata</taxon>
        <taxon>Cyclostomata</taxon>
        <taxon>Myxini</taxon>
        <taxon>Myxiniformes</taxon>
        <taxon>Myxinidae</taxon>
        <taxon>Eptatretinae</taxon>
        <taxon>Eptatretus</taxon>
    </lineage>
</organism>
<dbReference type="CDD" id="cd02947">
    <property type="entry name" value="TRX_family"/>
    <property type="match status" value="2"/>
</dbReference>
<feature type="domain" description="Thioredoxin" evidence="3">
    <location>
        <begin position="4"/>
        <end position="145"/>
    </location>
</feature>
<dbReference type="InterPro" id="IPR036249">
    <property type="entry name" value="Thioredoxin-like_sf"/>
</dbReference>
<name>A0A8C4R129_EPTBU</name>
<dbReference type="Pfam" id="PF00085">
    <property type="entry name" value="Thioredoxin"/>
    <property type="match status" value="1"/>
</dbReference>
<dbReference type="Ensembl" id="ENSEBUT00000024242.1">
    <property type="protein sequence ID" value="ENSEBUP00000023666.1"/>
    <property type="gene ID" value="ENSEBUG00000014586.1"/>
</dbReference>
<reference evidence="4" key="2">
    <citation type="submission" date="2025-09" db="UniProtKB">
        <authorList>
            <consortium name="Ensembl"/>
        </authorList>
    </citation>
    <scope>IDENTIFICATION</scope>
</reference>